<reference evidence="1 2" key="1">
    <citation type="submission" date="2015-09" db="EMBL/GenBank/DDBJ databases">
        <title>Sorangium comparison.</title>
        <authorList>
            <person name="Zaburannyi N."/>
            <person name="Bunk B."/>
            <person name="Overmann J."/>
            <person name="Mueller R."/>
        </authorList>
    </citation>
    <scope>NUCLEOTIDE SEQUENCE [LARGE SCALE GENOMIC DNA]</scope>
    <source>
        <strain evidence="1 2">So ce26</strain>
    </source>
</reference>
<dbReference type="Proteomes" id="UP000238348">
    <property type="component" value="Chromosome"/>
</dbReference>
<evidence type="ECO:0000313" key="2">
    <source>
        <dbReference type="Proteomes" id="UP000238348"/>
    </source>
</evidence>
<name>A0A2L0ESV6_SORCE</name>
<protein>
    <submittedName>
        <fullName evidence="1">Uncharacterized protein</fullName>
    </submittedName>
</protein>
<gene>
    <name evidence="1" type="ORF">SOCE26_038180</name>
</gene>
<dbReference type="OrthoDB" id="6091628at2"/>
<proteinExistence type="predicted"/>
<evidence type="ECO:0000313" key="1">
    <source>
        <dbReference type="EMBL" id="AUX42387.1"/>
    </source>
</evidence>
<sequence length="1324" mass="145244">MTATSNAQCFLRVPLRLQAMCLDDGDDDAAMDRRRVVRAMADYRRLPFRAGGVAYDDNPNLSEHILAPPFSRDLPLLPGIHLHWLLPDALARGEHEAQGTRFPEVPNRWLVLRSGGGQPERQWVVESDYLYPEGWGDDIESEGEAPVNVMAVPDPAPGEGYRYRFLGRALPLAEWRATHADPKNDYLAALTAVGPETEVAVLDPVRATFASFYPNCRTVFGFRDEDFPTRTPPPGLRYDVIGWYGDPQRDCLAPLLAAADTPANLKALLEEKLEWTLAAVEAGGALPQATLFHARLTFAPGARAARDVVRDLPPPQLAVGQTETEALAAYLAYLHAPEANEESLEKRRLIEDQLEALQLADRLEGHRLDLDAILDEARHERGFASHSAGVRWAVQPETEGAGDLFARLRRAPPRAARTQPPAWAGLLEALNTLQDEHQRALDELEHLRQRMYVRWHALVNAREVVGVNFFEGYVVPVRRRRTSLGQLALEQDEATGGFRARVEPVVHRIVSRLSSYYADYVASLNAGAPFDLDESGDDYWVWPVEFPNCIDEAFRLSADHTVAVLQRDEAWEIHDRGVVYPVRADDEGLLLEIPPPSSSIAGRLAAALEALQSAVLAYNATEAGAAAPFAVRTLPAAPYYEPADPVLLITGEAAAGAIWKGGADEDLLPCDRVDAALDLAALPDATVTALQAYLAELGADEGSVWAEPPWNPFLMHWSFHVASCGRDENGDYDPELVRAHYKLDTQAVDHALLPGQEDSFSSMVSGYTGVSLLTPSAGLEVRERLVHYLDHGVLQDYYEAHGVPDDERGKGYLEQHFAEIKAWYLGQTTPAPGIEDPVFTALWAYEELERAPCLAQSLGNFNKVLLLREPTMQLGIALPTARDDSEDLFYTGTARDAMGRSIQRRPLAFDRFNPLRAGAMSITGLTLVDTFGQAKDVVDIESSADAKVITTTDQTPSEGLLYHVLLTPRLAQPARLRFEWLPAEPLEGARQRTSEHPDTNPVCGFLLVNTLDGALAVYDKEGRALGALDRGNTWRTAPESGGRVRMDARGDFQLPNAHLDRVVKHVRAQGPDFLRLFLSAQRTALDTIDPEANAANPGRALLVARPVAVVRAAFALELQGPPAFDPSAVADVAGEGTTTTRGLEQVKIPVRLGEFAQLDDGLVGYFLEQDDGSYADEVFYSPQLRAIGHDKIHTYADGSLHIERTPDGPEQRVTMLLDPGGQVHATTGVLPSSQLRLSPAHYREALDAMEVSFLTAPLLTDRGALRLEVPRQPGHVWSWVTQEAGGGWAETSALAPPNARAAFAAPQELREGWLMLRRTEGSGG</sequence>
<organism evidence="1 2">
    <name type="scientific">Sorangium cellulosum</name>
    <name type="common">Polyangium cellulosum</name>
    <dbReference type="NCBI Taxonomy" id="56"/>
    <lineage>
        <taxon>Bacteria</taxon>
        <taxon>Pseudomonadati</taxon>
        <taxon>Myxococcota</taxon>
        <taxon>Polyangia</taxon>
        <taxon>Polyangiales</taxon>
        <taxon>Polyangiaceae</taxon>
        <taxon>Sorangium</taxon>
    </lineage>
</organism>
<dbReference type="RefSeq" id="WP_104981211.1">
    <property type="nucleotide sequence ID" value="NZ_CP012673.1"/>
</dbReference>
<accession>A0A2L0ESV6</accession>
<dbReference type="EMBL" id="CP012673">
    <property type="protein sequence ID" value="AUX42387.1"/>
    <property type="molecule type" value="Genomic_DNA"/>
</dbReference>